<feature type="transmembrane region" description="Helical" evidence="6">
    <location>
        <begin position="12"/>
        <end position="32"/>
    </location>
</feature>
<dbReference type="Proteomes" id="UP001589758">
    <property type="component" value="Unassembled WGS sequence"/>
</dbReference>
<gene>
    <name evidence="8" type="primary">pspC</name>
    <name evidence="8" type="ORF">ACFFIT_01685</name>
</gene>
<feature type="transmembrane region" description="Helical" evidence="6">
    <location>
        <begin position="38"/>
        <end position="59"/>
    </location>
</feature>
<keyword evidence="3 6" id="KW-0812">Transmembrane</keyword>
<keyword evidence="9" id="KW-1185">Reference proteome</keyword>
<dbReference type="InterPro" id="IPR007168">
    <property type="entry name" value="Phageshock_PspC_N"/>
</dbReference>
<organism evidence="8 9">
    <name type="scientific">Thorsellia kenyensis</name>
    <dbReference type="NCBI Taxonomy" id="1549888"/>
    <lineage>
        <taxon>Bacteria</taxon>
        <taxon>Pseudomonadati</taxon>
        <taxon>Pseudomonadota</taxon>
        <taxon>Gammaproteobacteria</taxon>
        <taxon>Enterobacterales</taxon>
        <taxon>Thorselliaceae</taxon>
        <taxon>Thorsellia</taxon>
    </lineage>
</organism>
<dbReference type="NCBIfam" id="TIGR02978">
    <property type="entry name" value="phageshock_pspC"/>
    <property type="match status" value="1"/>
</dbReference>
<evidence type="ECO:0000256" key="1">
    <source>
        <dbReference type="ARBA" id="ARBA00004162"/>
    </source>
</evidence>
<evidence type="ECO:0000256" key="2">
    <source>
        <dbReference type="ARBA" id="ARBA00022475"/>
    </source>
</evidence>
<dbReference type="PANTHER" id="PTHR33885">
    <property type="entry name" value="PHAGE SHOCK PROTEIN C"/>
    <property type="match status" value="1"/>
</dbReference>
<dbReference type="InterPro" id="IPR014320">
    <property type="entry name" value="Phageshock_PspC"/>
</dbReference>
<accession>A0ABV6C777</accession>
<evidence type="ECO:0000256" key="6">
    <source>
        <dbReference type="SAM" id="Phobius"/>
    </source>
</evidence>
<comment type="caution">
    <text evidence="8">The sequence shown here is derived from an EMBL/GenBank/DDBJ whole genome shotgun (WGS) entry which is preliminary data.</text>
</comment>
<name>A0ABV6C777_9GAMM</name>
<comment type="subcellular location">
    <subcellularLocation>
        <location evidence="1">Cell membrane</location>
        <topology evidence="1">Single-pass membrane protein</topology>
    </subcellularLocation>
</comment>
<keyword evidence="5 6" id="KW-0472">Membrane</keyword>
<dbReference type="InterPro" id="IPR052027">
    <property type="entry name" value="PspC"/>
</dbReference>
<feature type="domain" description="Phage shock protein PspC N-terminal" evidence="7">
    <location>
        <begin position="3"/>
        <end position="61"/>
    </location>
</feature>
<dbReference type="Pfam" id="PF04024">
    <property type="entry name" value="PspC"/>
    <property type="match status" value="1"/>
</dbReference>
<evidence type="ECO:0000256" key="3">
    <source>
        <dbReference type="ARBA" id="ARBA00022692"/>
    </source>
</evidence>
<protein>
    <submittedName>
        <fullName evidence="8">Envelope stress response membrane protein PspC</fullName>
    </submittedName>
</protein>
<keyword evidence="4 6" id="KW-1133">Transmembrane helix</keyword>
<sequence length="115" mass="13218">MNKKLYRLSNEGMVGGVCAGIAQFLGVSVSLIRIIAVIFLFMGFFVITMVVYFILVFLLDDKPIEAIQQQGKKPFKSRIEELNAQFSQSQQRVNNLEKYIISTNYEIDKKFKDLK</sequence>
<evidence type="ECO:0000259" key="7">
    <source>
        <dbReference type="Pfam" id="PF04024"/>
    </source>
</evidence>
<dbReference type="RefSeq" id="WP_385875800.1">
    <property type="nucleotide sequence ID" value="NZ_JBHLXE010000016.1"/>
</dbReference>
<evidence type="ECO:0000256" key="4">
    <source>
        <dbReference type="ARBA" id="ARBA00022989"/>
    </source>
</evidence>
<proteinExistence type="predicted"/>
<evidence type="ECO:0000256" key="5">
    <source>
        <dbReference type="ARBA" id="ARBA00023136"/>
    </source>
</evidence>
<evidence type="ECO:0000313" key="9">
    <source>
        <dbReference type="Proteomes" id="UP001589758"/>
    </source>
</evidence>
<dbReference type="PANTHER" id="PTHR33885:SF3">
    <property type="entry name" value="PHAGE SHOCK PROTEIN C"/>
    <property type="match status" value="1"/>
</dbReference>
<keyword evidence="2" id="KW-1003">Cell membrane</keyword>
<dbReference type="EMBL" id="JBHLXE010000016">
    <property type="protein sequence ID" value="MFC0178818.1"/>
    <property type="molecule type" value="Genomic_DNA"/>
</dbReference>
<evidence type="ECO:0000313" key="8">
    <source>
        <dbReference type="EMBL" id="MFC0178818.1"/>
    </source>
</evidence>
<reference evidence="8 9" key="1">
    <citation type="submission" date="2024-09" db="EMBL/GenBank/DDBJ databases">
        <authorList>
            <person name="Sun Q."/>
            <person name="Mori K."/>
        </authorList>
    </citation>
    <scope>NUCLEOTIDE SEQUENCE [LARGE SCALE GENOMIC DNA]</scope>
    <source>
        <strain evidence="8 9">CCM 8545</strain>
    </source>
</reference>